<comment type="caution">
    <text evidence="2">The sequence shown here is derived from an EMBL/GenBank/DDBJ whole genome shotgun (WGS) entry which is preliminary data.</text>
</comment>
<sequence>MADRVIEMGNVKHCPAGSTCSESEGKTPCISEDLLKPTAMGLTGKQRKTEKIENETSTMFATQTDHAVEYTTRITPPEASLTDGPATAFGIDETEADIETAATEKIASSWKKIIAVDDFIQEDGIGANFVPLYKVDNATNATVAPVEIDVSIENTIATSAHEANPSTASAISSETFLEADGTETAMITVPADLKIQLDGADNVRTDIEEASGANSDSEEYEDVSKELPSTTGRITELNAGGTFEVKADPFATQVAAPVNVEAVAQEIFTENRIISTETDVVRITPGHTDSEESEDVSKELPSTTGKVTATEIETGGAFEVKADPIATQVAAPANVEAVIHENKITSTEADAVRINPGDILAEKPTADRMAIAPAVGSTENALYKENTEKYDLIEDESILHDSK</sequence>
<gene>
    <name evidence="2" type="ORF">NQ318_020332</name>
</gene>
<evidence type="ECO:0000313" key="2">
    <source>
        <dbReference type="EMBL" id="KAJ8932683.1"/>
    </source>
</evidence>
<feature type="non-terminal residue" evidence="2">
    <location>
        <position position="403"/>
    </location>
</feature>
<reference evidence="2" key="1">
    <citation type="journal article" date="2023" name="Insect Mol. Biol.">
        <title>Genome sequencing provides insights into the evolution of gene families encoding plant cell wall-degrading enzymes in longhorned beetles.</title>
        <authorList>
            <person name="Shin N.R."/>
            <person name="Okamura Y."/>
            <person name="Kirsch R."/>
            <person name="Pauchet Y."/>
        </authorList>
    </citation>
    <scope>NUCLEOTIDE SEQUENCE</scope>
    <source>
        <strain evidence="2">AMC_N1</strain>
    </source>
</reference>
<dbReference type="Proteomes" id="UP001162162">
    <property type="component" value="Unassembled WGS sequence"/>
</dbReference>
<evidence type="ECO:0000313" key="3">
    <source>
        <dbReference type="Proteomes" id="UP001162162"/>
    </source>
</evidence>
<organism evidence="2 3">
    <name type="scientific">Aromia moschata</name>
    <dbReference type="NCBI Taxonomy" id="1265417"/>
    <lineage>
        <taxon>Eukaryota</taxon>
        <taxon>Metazoa</taxon>
        <taxon>Ecdysozoa</taxon>
        <taxon>Arthropoda</taxon>
        <taxon>Hexapoda</taxon>
        <taxon>Insecta</taxon>
        <taxon>Pterygota</taxon>
        <taxon>Neoptera</taxon>
        <taxon>Endopterygota</taxon>
        <taxon>Coleoptera</taxon>
        <taxon>Polyphaga</taxon>
        <taxon>Cucujiformia</taxon>
        <taxon>Chrysomeloidea</taxon>
        <taxon>Cerambycidae</taxon>
        <taxon>Cerambycinae</taxon>
        <taxon>Callichromatini</taxon>
        <taxon>Aromia</taxon>
    </lineage>
</organism>
<accession>A0AAV8X204</accession>
<name>A0AAV8X204_9CUCU</name>
<evidence type="ECO:0000256" key="1">
    <source>
        <dbReference type="SAM" id="MobiDB-lite"/>
    </source>
</evidence>
<protein>
    <submittedName>
        <fullName evidence="2">Uncharacterized protein</fullName>
    </submittedName>
</protein>
<dbReference type="EMBL" id="JAPWTK010001391">
    <property type="protein sequence ID" value="KAJ8932683.1"/>
    <property type="molecule type" value="Genomic_DNA"/>
</dbReference>
<feature type="region of interest" description="Disordered" evidence="1">
    <location>
        <begin position="285"/>
        <end position="304"/>
    </location>
</feature>
<keyword evidence="3" id="KW-1185">Reference proteome</keyword>
<proteinExistence type="predicted"/>
<dbReference type="AlphaFoldDB" id="A0AAV8X204"/>